<comment type="caution">
    <text evidence="1">The sequence shown here is derived from an EMBL/GenBank/DDBJ whole genome shotgun (WGS) entry which is preliminary data.</text>
</comment>
<protein>
    <submittedName>
        <fullName evidence="1">Uncharacterized protein</fullName>
    </submittedName>
</protein>
<sequence length="100" mass="10980">MADDRFKVDFNAMDTARSDAHRAASDIGNRADEQVRLMQGVYGSGWDDDTAEDALQQHQQRQKMTGYHTDGLNGEGDAYGNIGQIGQDTLNQARAYIGQG</sequence>
<organism evidence="1 2">
    <name type="scientific">Longispora fulva</name>
    <dbReference type="NCBI Taxonomy" id="619741"/>
    <lineage>
        <taxon>Bacteria</taxon>
        <taxon>Bacillati</taxon>
        <taxon>Actinomycetota</taxon>
        <taxon>Actinomycetes</taxon>
        <taxon>Micromonosporales</taxon>
        <taxon>Micromonosporaceae</taxon>
        <taxon>Longispora</taxon>
    </lineage>
</organism>
<keyword evidence="2" id="KW-1185">Reference proteome</keyword>
<reference evidence="1" key="1">
    <citation type="submission" date="2020-11" db="EMBL/GenBank/DDBJ databases">
        <title>Sequencing the genomes of 1000 actinobacteria strains.</title>
        <authorList>
            <person name="Klenk H.-P."/>
        </authorList>
    </citation>
    <scope>NUCLEOTIDE SEQUENCE</scope>
    <source>
        <strain evidence="1">DSM 45356</strain>
    </source>
</reference>
<dbReference type="RefSeq" id="WP_197002931.1">
    <property type="nucleotide sequence ID" value="NZ_BONS01000002.1"/>
</dbReference>
<gene>
    <name evidence="1" type="ORF">IW245_002069</name>
</gene>
<dbReference type="Proteomes" id="UP000622552">
    <property type="component" value="Unassembled WGS sequence"/>
</dbReference>
<proteinExistence type="predicted"/>
<dbReference type="InterPro" id="IPR036689">
    <property type="entry name" value="ESAT-6-like_sf"/>
</dbReference>
<dbReference type="AlphaFoldDB" id="A0A8J7GD64"/>
<evidence type="ECO:0000313" key="2">
    <source>
        <dbReference type="Proteomes" id="UP000622552"/>
    </source>
</evidence>
<accession>A0A8J7GD64</accession>
<dbReference type="SUPFAM" id="SSF140453">
    <property type="entry name" value="EsxAB dimer-like"/>
    <property type="match status" value="1"/>
</dbReference>
<dbReference type="EMBL" id="JADOUF010000001">
    <property type="protein sequence ID" value="MBG6135875.1"/>
    <property type="molecule type" value="Genomic_DNA"/>
</dbReference>
<evidence type="ECO:0000313" key="1">
    <source>
        <dbReference type="EMBL" id="MBG6135875.1"/>
    </source>
</evidence>
<name>A0A8J7GD64_9ACTN</name>